<dbReference type="AlphaFoldDB" id="A0A8I0AIM2"/>
<dbReference type="Gene3D" id="3.20.20.190">
    <property type="entry name" value="Phosphatidylinositol (PI) phosphodiesterase"/>
    <property type="match status" value="1"/>
</dbReference>
<comment type="caution">
    <text evidence="3">The sequence shown here is derived from an EMBL/GenBank/DDBJ whole genome shotgun (WGS) entry which is preliminary data.</text>
</comment>
<dbReference type="InterPro" id="IPR008964">
    <property type="entry name" value="Invasin/intimin_cell_adhesion"/>
</dbReference>
<evidence type="ECO:0000313" key="3">
    <source>
        <dbReference type="EMBL" id="MBC5652532.1"/>
    </source>
</evidence>
<evidence type="ECO:0000256" key="1">
    <source>
        <dbReference type="SAM" id="SignalP"/>
    </source>
</evidence>
<feature type="domain" description="GP-PDE" evidence="2">
    <location>
        <begin position="192"/>
        <end position="425"/>
    </location>
</feature>
<reference evidence="3 4" key="1">
    <citation type="submission" date="2020-08" db="EMBL/GenBank/DDBJ databases">
        <title>Genome public.</title>
        <authorList>
            <person name="Liu C."/>
            <person name="Sun Q."/>
        </authorList>
    </citation>
    <scope>NUCLEOTIDE SEQUENCE [LARGE SCALE GENOMIC DNA]</scope>
    <source>
        <strain evidence="3 4">BX17</strain>
    </source>
</reference>
<dbReference type="EMBL" id="JACOOT010000038">
    <property type="protein sequence ID" value="MBC5652532.1"/>
    <property type="molecule type" value="Genomic_DNA"/>
</dbReference>
<accession>A0A8I0AIM2</accession>
<dbReference type="Pfam" id="PF02368">
    <property type="entry name" value="Big_2"/>
    <property type="match status" value="2"/>
</dbReference>
<dbReference type="SUPFAM" id="SSF51695">
    <property type="entry name" value="PLC-like phosphodiesterases"/>
    <property type="match status" value="1"/>
</dbReference>
<dbReference type="Proteomes" id="UP000652847">
    <property type="component" value="Unassembled WGS sequence"/>
</dbReference>
<dbReference type="InterPro" id="IPR003343">
    <property type="entry name" value="Big_2"/>
</dbReference>
<dbReference type="Gene3D" id="2.60.40.1080">
    <property type="match status" value="2"/>
</dbReference>
<dbReference type="PANTHER" id="PTHR46211:SF1">
    <property type="entry name" value="GLYCEROPHOSPHODIESTER PHOSPHODIESTERASE, CYTOPLASMIC"/>
    <property type="match status" value="1"/>
</dbReference>
<feature type="chain" id="PRO_5034370490" evidence="1">
    <location>
        <begin position="23"/>
        <end position="425"/>
    </location>
</feature>
<proteinExistence type="predicted"/>
<dbReference type="GO" id="GO:0006629">
    <property type="term" value="P:lipid metabolic process"/>
    <property type="evidence" value="ECO:0007669"/>
    <property type="project" value="InterPro"/>
</dbReference>
<gene>
    <name evidence="3" type="ORF">H8S54_15840</name>
</gene>
<feature type="signal peptide" evidence="1">
    <location>
        <begin position="1"/>
        <end position="22"/>
    </location>
</feature>
<dbReference type="PANTHER" id="PTHR46211">
    <property type="entry name" value="GLYCEROPHOSPHORYL DIESTER PHOSPHODIESTERASE"/>
    <property type="match status" value="1"/>
</dbReference>
<name>A0A8I0AIM2_9FIRM</name>
<dbReference type="InterPro" id="IPR030395">
    <property type="entry name" value="GP_PDE_dom"/>
</dbReference>
<dbReference type="PROSITE" id="PS51704">
    <property type="entry name" value="GP_PDE"/>
    <property type="match status" value="1"/>
</dbReference>
<dbReference type="InterPro" id="IPR017946">
    <property type="entry name" value="PLC-like_Pdiesterase_TIM-brl"/>
</dbReference>
<protein>
    <submittedName>
        <fullName evidence="3">Ig-like domain-containing protein</fullName>
    </submittedName>
</protein>
<dbReference type="SUPFAM" id="SSF49373">
    <property type="entry name" value="Invasin/intimin cell-adhesion fragments"/>
    <property type="match status" value="2"/>
</dbReference>
<evidence type="ECO:0000313" key="4">
    <source>
        <dbReference type="Proteomes" id="UP000652847"/>
    </source>
</evidence>
<dbReference type="Pfam" id="PF03009">
    <property type="entry name" value="GDPD"/>
    <property type="match status" value="1"/>
</dbReference>
<organism evidence="3 4">
    <name type="scientific">Blautia segnis</name>
    <dbReference type="NCBI Taxonomy" id="2763030"/>
    <lineage>
        <taxon>Bacteria</taxon>
        <taxon>Bacillati</taxon>
        <taxon>Bacillota</taxon>
        <taxon>Clostridia</taxon>
        <taxon>Lachnospirales</taxon>
        <taxon>Lachnospiraceae</taxon>
        <taxon>Blautia</taxon>
    </lineage>
</organism>
<dbReference type="GO" id="GO:0008081">
    <property type="term" value="F:phosphoric diester hydrolase activity"/>
    <property type="evidence" value="ECO:0007669"/>
    <property type="project" value="InterPro"/>
</dbReference>
<sequence>MKKLIWGIMIVFLFCFPVSTEAQTYSFSASKVVIKTGSKKEIPVYSGKKKVKADLFKWKSSNKGIVTVSSKGIIRAKKTGSAYITASRGKKNIRCKIFVYSKTVKTGFYSYGSSVSMKTGEGITLVPKKKGSVTVYKSSAPSIASVSSNGTVYAKKKGKTKITYTSYGKYKYTASVTIQVKARGTSYTYTKTNFIMHRGLLREAPENTLPSFKLAGSRGAKYLECDVRKTLDGVYVVAHDSNLMRMCGVDKRIEKITYAELKSYPIIGGMNAELYPGNYTPTLQEYINVCNQYFATPVIELKWTCKDAEVEQMNKIFLTSKRQPIVISFREKPLIKLRQINSKIGIQYIMREGITESALRDARVYGFQLSVSSAYVNQKTIDDLHKQGIKIAVWDITSEQIMRQYVGWKADYITTEEISWATKTL</sequence>
<keyword evidence="1" id="KW-0732">Signal</keyword>
<dbReference type="SMART" id="SM00635">
    <property type="entry name" value="BID_2"/>
    <property type="match status" value="2"/>
</dbReference>
<keyword evidence="4" id="KW-1185">Reference proteome</keyword>
<dbReference type="RefSeq" id="WP_186901797.1">
    <property type="nucleotide sequence ID" value="NZ_JACOOT010000038.1"/>
</dbReference>
<evidence type="ECO:0000259" key="2">
    <source>
        <dbReference type="PROSITE" id="PS51704"/>
    </source>
</evidence>